<organism evidence="5 6">
    <name type="scientific">Dysosmobacter welbionis</name>
    <dbReference type="NCBI Taxonomy" id="2093857"/>
    <lineage>
        <taxon>Bacteria</taxon>
        <taxon>Bacillati</taxon>
        <taxon>Bacillota</taxon>
        <taxon>Clostridia</taxon>
        <taxon>Eubacteriales</taxon>
        <taxon>Oscillospiraceae</taxon>
        <taxon>Dysosmobacter</taxon>
    </lineage>
</organism>
<gene>
    <name evidence="5" type="ORF">EIO64_06570</name>
</gene>
<evidence type="ECO:0000259" key="4">
    <source>
        <dbReference type="PROSITE" id="PS50893"/>
    </source>
</evidence>
<dbReference type="CDD" id="cd03230">
    <property type="entry name" value="ABC_DR_subfamily_A"/>
    <property type="match status" value="1"/>
</dbReference>
<keyword evidence="2" id="KW-0547">Nucleotide-binding</keyword>
<dbReference type="GO" id="GO:0005524">
    <property type="term" value="F:ATP binding"/>
    <property type="evidence" value="ECO:0007669"/>
    <property type="project" value="UniProtKB-KW"/>
</dbReference>
<sequence length="284" mass="31233">MNAIELSHVTKHFPGFTLQDLSLTVPSGTICGLVGENGAGKSTTIRLLMGALRPDSGTCTVLGADSAAPEFLSLKEDIGVVLDEAYFPESLNALQVGGVMAKTYRRWDGKQYQNYLTRFGLPEKKPFKDFSRGMKMKLAIAVALSHSPRLLVLDEATAGLDPIVRDEVLEIFNEFTREEDHSILISSHILSDLEKLCDYIAFLHQGRLLFCDEKDRLLEEYGIFVGTADQVNSLQDGAVVARENSSFGGVRCLVKRALVPAGWALERPTVEDIVLFLVKGAKEQ</sequence>
<reference evidence="6" key="1">
    <citation type="submission" date="2018-12" db="EMBL/GenBank/DDBJ databases">
        <title>Dusodibacter welbiota gen. nov., sp. nov., isolated from human faeces and emended description of the Oscillibacter genus.</title>
        <authorList>
            <person name="Le Roy T."/>
            <person name="Van der Smissen P."/>
            <person name="Delzenne N."/>
            <person name="Muccioli G."/>
            <person name="Collet J.F."/>
            <person name="Cani P.D."/>
        </authorList>
    </citation>
    <scope>NUCLEOTIDE SEQUENCE [LARGE SCALE GENOMIC DNA]</scope>
    <source>
        <strain evidence="6">J115</strain>
    </source>
</reference>
<dbReference type="InterPro" id="IPR003439">
    <property type="entry name" value="ABC_transporter-like_ATP-bd"/>
</dbReference>
<dbReference type="PROSITE" id="PS50893">
    <property type="entry name" value="ABC_TRANSPORTER_2"/>
    <property type="match status" value="1"/>
</dbReference>
<protein>
    <submittedName>
        <fullName evidence="5">ABC transporter ATP-binding protein</fullName>
    </submittedName>
</protein>
<dbReference type="InterPro" id="IPR027417">
    <property type="entry name" value="P-loop_NTPase"/>
</dbReference>
<evidence type="ECO:0000256" key="1">
    <source>
        <dbReference type="ARBA" id="ARBA00022448"/>
    </source>
</evidence>
<evidence type="ECO:0000256" key="2">
    <source>
        <dbReference type="ARBA" id="ARBA00022741"/>
    </source>
</evidence>
<dbReference type="KEGG" id="obj:EIO64_06570"/>
<accession>A0A4D7ANC7</accession>
<keyword evidence="6" id="KW-1185">Reference proteome</keyword>
<keyword evidence="3 5" id="KW-0067">ATP-binding</keyword>
<evidence type="ECO:0000256" key="3">
    <source>
        <dbReference type="ARBA" id="ARBA00022840"/>
    </source>
</evidence>
<dbReference type="PANTHER" id="PTHR42939">
    <property type="entry name" value="ABC TRANSPORTER ATP-BINDING PROTEIN ALBC-RELATED"/>
    <property type="match status" value="1"/>
</dbReference>
<keyword evidence="1" id="KW-0813">Transport</keyword>
<evidence type="ECO:0000313" key="6">
    <source>
        <dbReference type="Proteomes" id="UP000298642"/>
    </source>
</evidence>
<dbReference type="InterPro" id="IPR051782">
    <property type="entry name" value="ABC_Transporter_VariousFunc"/>
</dbReference>
<dbReference type="AlphaFoldDB" id="A0A4D7ANC7"/>
<dbReference type="Gene3D" id="3.40.50.300">
    <property type="entry name" value="P-loop containing nucleotide triphosphate hydrolases"/>
    <property type="match status" value="1"/>
</dbReference>
<dbReference type="Proteomes" id="UP000298642">
    <property type="component" value="Chromosome"/>
</dbReference>
<dbReference type="InterPro" id="IPR003593">
    <property type="entry name" value="AAA+_ATPase"/>
</dbReference>
<dbReference type="SMART" id="SM00382">
    <property type="entry name" value="AAA"/>
    <property type="match status" value="1"/>
</dbReference>
<feature type="domain" description="ABC transporter" evidence="4">
    <location>
        <begin position="1"/>
        <end position="230"/>
    </location>
</feature>
<proteinExistence type="predicted"/>
<dbReference type="RefSeq" id="WP_025544971.1">
    <property type="nucleotide sequence ID" value="NZ_CAUWCU010000012.1"/>
</dbReference>
<dbReference type="PANTHER" id="PTHR42939:SF3">
    <property type="entry name" value="ABC TRANSPORTER ATP-BINDING COMPONENT"/>
    <property type="match status" value="1"/>
</dbReference>
<dbReference type="SUPFAM" id="SSF52540">
    <property type="entry name" value="P-loop containing nucleoside triphosphate hydrolases"/>
    <property type="match status" value="1"/>
</dbReference>
<name>A0A4D7ANC7_9FIRM</name>
<evidence type="ECO:0000313" key="5">
    <source>
        <dbReference type="EMBL" id="QCI58935.1"/>
    </source>
</evidence>
<dbReference type="GO" id="GO:0016887">
    <property type="term" value="F:ATP hydrolysis activity"/>
    <property type="evidence" value="ECO:0007669"/>
    <property type="project" value="InterPro"/>
</dbReference>
<dbReference type="GeneID" id="89522200"/>
<dbReference type="EMBL" id="CP034413">
    <property type="protein sequence ID" value="QCI58935.1"/>
    <property type="molecule type" value="Genomic_DNA"/>
</dbReference>
<dbReference type="Pfam" id="PF00005">
    <property type="entry name" value="ABC_tran"/>
    <property type="match status" value="1"/>
</dbReference>